<gene>
    <name evidence="6" type="ORF">ACFQ2F_15000</name>
</gene>
<protein>
    <submittedName>
        <fullName evidence="6">TetR/AcrR family transcriptional regulator</fullName>
    </submittedName>
</protein>
<evidence type="ECO:0000256" key="4">
    <source>
        <dbReference type="PROSITE-ProRule" id="PRU00335"/>
    </source>
</evidence>
<organism evidence="6 7">
    <name type="scientific">Methyloligella solikamskensis</name>
    <dbReference type="NCBI Taxonomy" id="1177756"/>
    <lineage>
        <taxon>Bacteria</taxon>
        <taxon>Pseudomonadati</taxon>
        <taxon>Pseudomonadota</taxon>
        <taxon>Alphaproteobacteria</taxon>
        <taxon>Hyphomicrobiales</taxon>
        <taxon>Hyphomicrobiaceae</taxon>
        <taxon>Methyloligella</taxon>
    </lineage>
</organism>
<feature type="domain" description="HTH tetR-type" evidence="5">
    <location>
        <begin position="3"/>
        <end position="63"/>
    </location>
</feature>
<dbReference type="PRINTS" id="PR00455">
    <property type="entry name" value="HTHTETR"/>
</dbReference>
<dbReference type="InterPro" id="IPR036271">
    <property type="entry name" value="Tet_transcr_reg_TetR-rel_C_sf"/>
</dbReference>
<dbReference type="Pfam" id="PF16925">
    <property type="entry name" value="TetR_C_13"/>
    <property type="match status" value="1"/>
</dbReference>
<feature type="DNA-binding region" description="H-T-H motif" evidence="4">
    <location>
        <begin position="26"/>
        <end position="45"/>
    </location>
</feature>
<keyword evidence="7" id="KW-1185">Reference proteome</keyword>
<sequence>MALGTRELLLKETETLLRTRGYAAFSYADLAEKVGIRKASIHHHFPTKEALGASLIDSYLGDFRAALDAIVATEATATSRLSRYSEFFVESMEGGMMPLCGALSAEAYVLPESLQERVKEFFELHLDWLQGVIRDGKKAGELRSDLKPKQTATLILSTLEGASLVAWALKDPATIKPAIDSVLRTIEA</sequence>
<keyword evidence="1" id="KW-0805">Transcription regulation</keyword>
<name>A0ABW3JE41_9HYPH</name>
<dbReference type="RefSeq" id="WP_379091449.1">
    <property type="nucleotide sequence ID" value="NZ_JBHTJO010000002.1"/>
</dbReference>
<keyword evidence="3" id="KW-0804">Transcription</keyword>
<evidence type="ECO:0000259" key="5">
    <source>
        <dbReference type="PROSITE" id="PS50977"/>
    </source>
</evidence>
<dbReference type="InterPro" id="IPR001647">
    <property type="entry name" value="HTH_TetR"/>
</dbReference>
<dbReference type="PANTHER" id="PTHR47506">
    <property type="entry name" value="TRANSCRIPTIONAL REGULATORY PROTEIN"/>
    <property type="match status" value="1"/>
</dbReference>
<evidence type="ECO:0000256" key="2">
    <source>
        <dbReference type="ARBA" id="ARBA00023125"/>
    </source>
</evidence>
<dbReference type="InterPro" id="IPR011075">
    <property type="entry name" value="TetR_C"/>
</dbReference>
<dbReference type="Proteomes" id="UP001597102">
    <property type="component" value="Unassembled WGS sequence"/>
</dbReference>
<evidence type="ECO:0000256" key="3">
    <source>
        <dbReference type="ARBA" id="ARBA00023163"/>
    </source>
</evidence>
<dbReference type="SUPFAM" id="SSF46689">
    <property type="entry name" value="Homeodomain-like"/>
    <property type="match status" value="1"/>
</dbReference>
<evidence type="ECO:0000313" key="6">
    <source>
        <dbReference type="EMBL" id="MFD0988405.1"/>
    </source>
</evidence>
<evidence type="ECO:0000313" key="7">
    <source>
        <dbReference type="Proteomes" id="UP001597102"/>
    </source>
</evidence>
<dbReference type="Gene3D" id="1.10.357.10">
    <property type="entry name" value="Tetracycline Repressor, domain 2"/>
    <property type="match status" value="1"/>
</dbReference>
<dbReference type="Pfam" id="PF00440">
    <property type="entry name" value="TetR_N"/>
    <property type="match status" value="1"/>
</dbReference>
<dbReference type="SUPFAM" id="SSF48498">
    <property type="entry name" value="Tetracyclin repressor-like, C-terminal domain"/>
    <property type="match status" value="1"/>
</dbReference>
<evidence type="ECO:0000256" key="1">
    <source>
        <dbReference type="ARBA" id="ARBA00023015"/>
    </source>
</evidence>
<accession>A0ABW3JE41</accession>
<dbReference type="PANTHER" id="PTHR47506:SF6">
    <property type="entry name" value="HTH-TYPE TRANSCRIPTIONAL REPRESSOR NEMR"/>
    <property type="match status" value="1"/>
</dbReference>
<dbReference type="InterPro" id="IPR009057">
    <property type="entry name" value="Homeodomain-like_sf"/>
</dbReference>
<comment type="caution">
    <text evidence="6">The sequence shown here is derived from an EMBL/GenBank/DDBJ whole genome shotgun (WGS) entry which is preliminary data.</text>
</comment>
<dbReference type="EMBL" id="JBHTJO010000002">
    <property type="protein sequence ID" value="MFD0988405.1"/>
    <property type="molecule type" value="Genomic_DNA"/>
</dbReference>
<reference evidence="7" key="1">
    <citation type="journal article" date="2019" name="Int. J. Syst. Evol. Microbiol.">
        <title>The Global Catalogue of Microorganisms (GCM) 10K type strain sequencing project: providing services to taxonomists for standard genome sequencing and annotation.</title>
        <authorList>
            <consortium name="The Broad Institute Genomics Platform"/>
            <consortium name="The Broad Institute Genome Sequencing Center for Infectious Disease"/>
            <person name="Wu L."/>
            <person name="Ma J."/>
        </authorList>
    </citation>
    <scope>NUCLEOTIDE SEQUENCE [LARGE SCALE GENOMIC DNA]</scope>
    <source>
        <strain evidence="7">CCUG 61697</strain>
    </source>
</reference>
<dbReference type="PROSITE" id="PS50977">
    <property type="entry name" value="HTH_TETR_2"/>
    <property type="match status" value="1"/>
</dbReference>
<keyword evidence="2 4" id="KW-0238">DNA-binding</keyword>
<proteinExistence type="predicted"/>